<name>A0A4Y8WME1_9PORP</name>
<keyword evidence="2" id="KW-0645">Protease</keyword>
<comment type="similarity">
    <text evidence="1">Belongs to the peptidase C25 family.</text>
</comment>
<feature type="domain" description="BACON" evidence="6">
    <location>
        <begin position="146"/>
        <end position="197"/>
    </location>
</feature>
<dbReference type="InterPro" id="IPR013783">
    <property type="entry name" value="Ig-like_fold"/>
</dbReference>
<protein>
    <recommendedName>
        <fullName evidence="6">BACON domain-containing protein</fullName>
    </recommendedName>
</protein>
<dbReference type="EMBL" id="SPNC01000161">
    <property type="protein sequence ID" value="TFH94215.1"/>
    <property type="molecule type" value="Genomic_DNA"/>
</dbReference>
<gene>
    <name evidence="7" type="ORF">E4P47_08475</name>
</gene>
<evidence type="ECO:0000256" key="1">
    <source>
        <dbReference type="ARBA" id="ARBA00006067"/>
    </source>
</evidence>
<reference evidence="7 8" key="1">
    <citation type="submission" date="2019-03" db="EMBL/GenBank/DDBJ databases">
        <title>Porphyromonas levii Isolated from the Uterus of Dairy Cows.</title>
        <authorList>
            <person name="Francis A.M."/>
        </authorList>
    </citation>
    <scope>NUCLEOTIDE SEQUENCE [LARGE SCALE GENOMIC DNA]</scope>
    <source>
        <strain evidence="7 8">AF5678</strain>
    </source>
</reference>
<evidence type="ECO:0000259" key="6">
    <source>
        <dbReference type="Pfam" id="PF13004"/>
    </source>
</evidence>
<keyword evidence="4" id="KW-0843">Virulence</keyword>
<dbReference type="GO" id="GO:0006508">
    <property type="term" value="P:proteolysis"/>
    <property type="evidence" value="ECO:0007669"/>
    <property type="project" value="UniProtKB-KW"/>
</dbReference>
<evidence type="ECO:0000256" key="2">
    <source>
        <dbReference type="ARBA" id="ARBA00022670"/>
    </source>
</evidence>
<keyword evidence="3" id="KW-0788">Thiol protease</keyword>
<dbReference type="PROSITE" id="PS51257">
    <property type="entry name" value="PROKAR_LIPOPROTEIN"/>
    <property type="match status" value="1"/>
</dbReference>
<evidence type="ECO:0000256" key="4">
    <source>
        <dbReference type="ARBA" id="ARBA00023026"/>
    </source>
</evidence>
<feature type="non-terminal residue" evidence="7">
    <location>
        <position position="448"/>
    </location>
</feature>
<comment type="caution">
    <text evidence="7">The sequence shown here is derived from an EMBL/GenBank/DDBJ whole genome shotgun (WGS) entry which is preliminary data.</text>
</comment>
<dbReference type="Pfam" id="PF13004">
    <property type="entry name" value="BACON"/>
    <property type="match status" value="2"/>
</dbReference>
<dbReference type="Proteomes" id="UP000297225">
    <property type="component" value="Unassembled WGS sequence"/>
</dbReference>
<evidence type="ECO:0000256" key="5">
    <source>
        <dbReference type="SAM" id="SignalP"/>
    </source>
</evidence>
<evidence type="ECO:0000256" key="3">
    <source>
        <dbReference type="ARBA" id="ARBA00022807"/>
    </source>
</evidence>
<accession>A0A4Y8WME1</accession>
<keyword evidence="3" id="KW-0378">Hydrolase</keyword>
<dbReference type="AlphaFoldDB" id="A0A4Y8WME1"/>
<evidence type="ECO:0000313" key="7">
    <source>
        <dbReference type="EMBL" id="TFH94215.1"/>
    </source>
</evidence>
<evidence type="ECO:0000313" key="8">
    <source>
        <dbReference type="Proteomes" id="UP000297225"/>
    </source>
</evidence>
<organism evidence="7 8">
    <name type="scientific">Porphyromonas levii</name>
    <dbReference type="NCBI Taxonomy" id="28114"/>
    <lineage>
        <taxon>Bacteria</taxon>
        <taxon>Pseudomonadati</taxon>
        <taxon>Bacteroidota</taxon>
        <taxon>Bacteroidia</taxon>
        <taxon>Bacteroidales</taxon>
        <taxon>Porphyromonadaceae</taxon>
        <taxon>Porphyromonas</taxon>
    </lineage>
</organism>
<keyword evidence="8" id="KW-1185">Reference proteome</keyword>
<feature type="domain" description="BACON" evidence="6">
    <location>
        <begin position="59"/>
        <end position="111"/>
    </location>
</feature>
<dbReference type="CDD" id="cd14948">
    <property type="entry name" value="BACON"/>
    <property type="match status" value="2"/>
</dbReference>
<feature type="chain" id="PRO_5021485179" description="BACON domain-containing protein" evidence="5">
    <location>
        <begin position="21"/>
        <end position="448"/>
    </location>
</feature>
<keyword evidence="5" id="KW-0732">Signal</keyword>
<dbReference type="Gene3D" id="2.60.40.10">
    <property type="entry name" value="Immunoglobulins"/>
    <property type="match status" value="2"/>
</dbReference>
<dbReference type="InterPro" id="IPR024361">
    <property type="entry name" value="BACON"/>
</dbReference>
<sequence length="448" mass="50487">MKKTAILLPLILLLVGISMTSCSNKDLEVVSLEISEFGTLNIGAEGEKKTIEVTTNQNNWVVTANESWIEIDQQENNFTFSVPNNEMPIERKASILVIAGGQARKLEIIQAAGKGTLYVGEEKLQFDQFAQEHLVRVVSNGSAWNVEVSGSTWLKAEQIAEENRLRIIVEENTSTKPRSGKVFVKSAGLVREINVEQGAKVMYMLPLLIPGSNIEDVQKYEDQRKSKLIINTSYLTGGTHTYRTISPLFPKIEYNFSNEKINEIDMIPSDVSILTSEGLHNFLLENGYESKGDNGHEKPYVKMVKVGEANFEIRIQILYSVPRMPKVVKFLIIRRQPNAMPTFNEVPKGFNNISNGTKADAIAWEASNGGKMSQSKSIGNFYYFDVLDKLYIGRDYIFSEAGDSIKMMRLFTYDISKAFYKAAENNYQMTDEFKALLEREGFTNPIET</sequence>
<feature type="signal peptide" evidence="5">
    <location>
        <begin position="1"/>
        <end position="20"/>
    </location>
</feature>
<dbReference type="RefSeq" id="WP_134852653.1">
    <property type="nucleotide sequence ID" value="NZ_SPNC01000161.1"/>
</dbReference>
<proteinExistence type="inferred from homology"/>
<dbReference type="GO" id="GO:0008234">
    <property type="term" value="F:cysteine-type peptidase activity"/>
    <property type="evidence" value="ECO:0007669"/>
    <property type="project" value="UniProtKB-KW"/>
</dbReference>